<feature type="region of interest" description="Disordered" evidence="1">
    <location>
        <begin position="233"/>
        <end position="292"/>
    </location>
</feature>
<dbReference type="EMBL" id="OZ035836">
    <property type="protein sequence ID" value="CAL1579844.1"/>
    <property type="molecule type" value="Genomic_DNA"/>
</dbReference>
<feature type="compositionally biased region" description="Polar residues" evidence="1">
    <location>
        <begin position="64"/>
        <end position="84"/>
    </location>
</feature>
<sequence>MWLLEKLRSSVERGGAQQTPQTTEAIPVAVYANVLTPEKIPDFFIPPKLICCPPEESHSPEPQRCSTLRPSSSDHAICSQSPRARSSPRLFGRSLQKSANRHIIQIESADEPAADQTSTQHNTNADPQSQNAMSLPYVPKAQTSYGFSTLVESPHTRRKESLFHSDPNSPLTSPNSQRRSQGGTLLTPADSNSYRYFSGGESDTCSSAESSPFNSPLLSRSASLLRSITQETQAKVSRAKRSLARHSSLSTDECSSADNSPNMQRRRTRCPPSPAFRGSKGRGPRGGGSRGTAADLLQREHSINLHKGGTLRLSTHYDPEASRLRVRVLTAEALYNRETDVKSINCCVALYLNPGKQQKQRSTIIKNSRNPLFNEDFFFDSLPQAQIKNLAMKVKVVNKGTSLKRDVLLGEREVLLSELLAGL</sequence>
<keyword evidence="4" id="KW-1185">Reference proteome</keyword>
<dbReference type="AlphaFoldDB" id="A0AAV2JWZ6"/>
<evidence type="ECO:0000313" key="4">
    <source>
        <dbReference type="Proteomes" id="UP001497482"/>
    </source>
</evidence>
<dbReference type="InterPro" id="IPR000008">
    <property type="entry name" value="C2_dom"/>
</dbReference>
<feature type="region of interest" description="Disordered" evidence="1">
    <location>
        <begin position="151"/>
        <end position="216"/>
    </location>
</feature>
<proteinExistence type="predicted"/>
<protein>
    <recommendedName>
        <fullName evidence="2">C2 domain-containing protein</fullName>
    </recommendedName>
</protein>
<gene>
    <name evidence="3" type="ORF">KC01_LOCUS10803</name>
</gene>
<dbReference type="PROSITE" id="PS50004">
    <property type="entry name" value="C2"/>
    <property type="match status" value="1"/>
</dbReference>
<dbReference type="SUPFAM" id="SSF49562">
    <property type="entry name" value="C2 domain (Calcium/lipid-binding domain, CaLB)"/>
    <property type="match status" value="1"/>
</dbReference>
<dbReference type="PANTHER" id="PTHR46291:SF11">
    <property type="entry name" value="C2 CALCIUM-DEPENDENT DOMAIN-CONTAINING PROTEIN 4C-LIKE"/>
    <property type="match status" value="1"/>
</dbReference>
<dbReference type="PANTHER" id="PTHR46291">
    <property type="entry name" value="C2 DOMAIN-CONTAINING PROTEIN"/>
    <property type="match status" value="1"/>
</dbReference>
<evidence type="ECO:0000256" key="1">
    <source>
        <dbReference type="SAM" id="MobiDB-lite"/>
    </source>
</evidence>
<feature type="region of interest" description="Disordered" evidence="1">
    <location>
        <begin position="111"/>
        <end position="132"/>
    </location>
</feature>
<feature type="compositionally biased region" description="Polar residues" evidence="1">
    <location>
        <begin position="115"/>
        <end position="132"/>
    </location>
</feature>
<evidence type="ECO:0000259" key="2">
    <source>
        <dbReference type="PROSITE" id="PS50004"/>
    </source>
</evidence>
<organism evidence="3 4">
    <name type="scientific">Knipowitschia caucasica</name>
    <name type="common">Caucasian dwarf goby</name>
    <name type="synonym">Pomatoschistus caucasicus</name>
    <dbReference type="NCBI Taxonomy" id="637954"/>
    <lineage>
        <taxon>Eukaryota</taxon>
        <taxon>Metazoa</taxon>
        <taxon>Chordata</taxon>
        <taxon>Craniata</taxon>
        <taxon>Vertebrata</taxon>
        <taxon>Euteleostomi</taxon>
        <taxon>Actinopterygii</taxon>
        <taxon>Neopterygii</taxon>
        <taxon>Teleostei</taxon>
        <taxon>Neoteleostei</taxon>
        <taxon>Acanthomorphata</taxon>
        <taxon>Gobiaria</taxon>
        <taxon>Gobiiformes</taxon>
        <taxon>Gobioidei</taxon>
        <taxon>Gobiidae</taxon>
        <taxon>Gobiinae</taxon>
        <taxon>Knipowitschia</taxon>
    </lineage>
</organism>
<name>A0AAV2JWZ6_KNICA</name>
<feature type="domain" description="C2" evidence="2">
    <location>
        <begin position="307"/>
        <end position="423"/>
    </location>
</feature>
<accession>A0AAV2JWZ6</accession>
<dbReference type="Pfam" id="PF00168">
    <property type="entry name" value="C2"/>
    <property type="match status" value="1"/>
</dbReference>
<dbReference type="Gene3D" id="2.60.40.150">
    <property type="entry name" value="C2 domain"/>
    <property type="match status" value="1"/>
</dbReference>
<dbReference type="SMART" id="SM00239">
    <property type="entry name" value="C2"/>
    <property type="match status" value="1"/>
</dbReference>
<feature type="region of interest" description="Disordered" evidence="1">
    <location>
        <begin position="55"/>
        <end position="90"/>
    </location>
</feature>
<feature type="compositionally biased region" description="Polar residues" evidence="1">
    <location>
        <begin position="245"/>
        <end position="263"/>
    </location>
</feature>
<reference evidence="3 4" key="1">
    <citation type="submission" date="2024-04" db="EMBL/GenBank/DDBJ databases">
        <authorList>
            <person name="Waldvogel A.-M."/>
            <person name="Schoenle A."/>
        </authorList>
    </citation>
    <scope>NUCLEOTIDE SEQUENCE [LARGE SCALE GENOMIC DNA]</scope>
</reference>
<dbReference type="Proteomes" id="UP001497482">
    <property type="component" value="Chromosome 14"/>
</dbReference>
<dbReference type="InterPro" id="IPR035892">
    <property type="entry name" value="C2_domain_sf"/>
</dbReference>
<dbReference type="InterPro" id="IPR043549">
    <property type="entry name" value="C2C4C/C2C4D"/>
</dbReference>
<feature type="compositionally biased region" description="Polar residues" evidence="1">
    <location>
        <begin position="166"/>
        <end position="216"/>
    </location>
</feature>
<evidence type="ECO:0000313" key="3">
    <source>
        <dbReference type="EMBL" id="CAL1579844.1"/>
    </source>
</evidence>